<reference evidence="1" key="1">
    <citation type="journal article" date="2014" name="Front. Microbiol.">
        <title>High frequency of phylogenetically diverse reductive dehalogenase-homologous genes in deep subseafloor sedimentary metagenomes.</title>
        <authorList>
            <person name="Kawai M."/>
            <person name="Futagami T."/>
            <person name="Toyoda A."/>
            <person name="Takaki Y."/>
            <person name="Nishi S."/>
            <person name="Hori S."/>
            <person name="Arai W."/>
            <person name="Tsubouchi T."/>
            <person name="Morono Y."/>
            <person name="Uchiyama I."/>
            <person name="Ito T."/>
            <person name="Fujiyama A."/>
            <person name="Inagaki F."/>
            <person name="Takami H."/>
        </authorList>
    </citation>
    <scope>NUCLEOTIDE SEQUENCE</scope>
    <source>
        <strain evidence="1">Expedition CK06-06</strain>
    </source>
</reference>
<protein>
    <submittedName>
        <fullName evidence="1">Uncharacterized protein</fullName>
    </submittedName>
</protein>
<evidence type="ECO:0000313" key="1">
    <source>
        <dbReference type="EMBL" id="GAI51359.1"/>
    </source>
</evidence>
<sequence>VEYAKINVELEPLGLKDSENNSGPDKAKTAVFEVTEVPSPAVITAEVKITPRTVNLKSNGRWVMVHIELPEGYSAADIDVSTIWLDGAVEAETSQVSGEGKLLVKFSRDAVKTYIQGSIGSTGSKFSNINLTVTGEVTGTTFKGSDTIRVKR</sequence>
<organism evidence="1">
    <name type="scientific">marine sediment metagenome</name>
    <dbReference type="NCBI Taxonomy" id="412755"/>
    <lineage>
        <taxon>unclassified sequences</taxon>
        <taxon>metagenomes</taxon>
        <taxon>ecological metagenomes</taxon>
    </lineage>
</organism>
<dbReference type="AlphaFoldDB" id="X1R6W4"/>
<name>X1R6W4_9ZZZZ</name>
<feature type="non-terminal residue" evidence="1">
    <location>
        <position position="1"/>
    </location>
</feature>
<dbReference type="EMBL" id="BARV01036189">
    <property type="protein sequence ID" value="GAI51359.1"/>
    <property type="molecule type" value="Genomic_DNA"/>
</dbReference>
<comment type="caution">
    <text evidence="1">The sequence shown here is derived from an EMBL/GenBank/DDBJ whole genome shotgun (WGS) entry which is preliminary data.</text>
</comment>
<proteinExistence type="predicted"/>
<gene>
    <name evidence="1" type="ORF">S06H3_56274</name>
</gene>
<accession>X1R6W4</accession>